<accession>A0A6N3EE95</accession>
<keyword evidence="1" id="KW-1133">Transmembrane helix</keyword>
<evidence type="ECO:0000256" key="1">
    <source>
        <dbReference type="SAM" id="Phobius"/>
    </source>
</evidence>
<reference evidence="3" key="1">
    <citation type="submission" date="2019-11" db="EMBL/GenBank/DDBJ databases">
        <authorList>
            <person name="Feng L."/>
        </authorList>
    </citation>
    <scope>NUCLEOTIDE SEQUENCE</scope>
    <source>
        <strain evidence="3">IbartlettiiLFYP30</strain>
    </source>
</reference>
<evidence type="ECO:0000313" key="2">
    <source>
        <dbReference type="EMBL" id="MCB5445751.1"/>
    </source>
</evidence>
<evidence type="ECO:0000313" key="3">
    <source>
        <dbReference type="EMBL" id="VYU37869.1"/>
    </source>
</evidence>
<dbReference type="RefSeq" id="WP_007286677.1">
    <property type="nucleotide sequence ID" value="NZ_BAABXU010000001.1"/>
</dbReference>
<dbReference type="EMBL" id="JAJBMB010000004">
    <property type="protein sequence ID" value="MCB5445751.1"/>
    <property type="molecule type" value="Genomic_DNA"/>
</dbReference>
<organism evidence="3">
    <name type="scientific">Intestinibacter bartlettii</name>
    <dbReference type="NCBI Taxonomy" id="261299"/>
    <lineage>
        <taxon>Bacteria</taxon>
        <taxon>Bacillati</taxon>
        <taxon>Bacillota</taxon>
        <taxon>Clostridia</taxon>
        <taxon>Peptostreptococcales</taxon>
        <taxon>Peptostreptococcaceae</taxon>
        <taxon>Intestinibacter</taxon>
    </lineage>
</organism>
<keyword evidence="1" id="KW-0472">Membrane</keyword>
<protein>
    <submittedName>
        <fullName evidence="3">Uncharacterized protein</fullName>
    </submittedName>
</protein>
<proteinExistence type="predicted"/>
<feature type="transmembrane region" description="Helical" evidence="1">
    <location>
        <begin position="6"/>
        <end position="25"/>
    </location>
</feature>
<dbReference type="AlphaFoldDB" id="A0A6N3EE95"/>
<keyword evidence="4" id="KW-1185">Reference proteome</keyword>
<dbReference type="Proteomes" id="UP001299409">
    <property type="component" value="Unassembled WGS sequence"/>
</dbReference>
<name>A0A6N3EE95_9FIRM</name>
<keyword evidence="1" id="KW-0812">Transmembrane</keyword>
<reference evidence="2 4" key="2">
    <citation type="submission" date="2021-10" db="EMBL/GenBank/DDBJ databases">
        <title>Collection of gut derived symbiotic bacterial strains cultured from healthy donors.</title>
        <authorList>
            <person name="Lin H."/>
            <person name="Littmann E."/>
            <person name="Claire K."/>
            <person name="Pamer E."/>
        </authorList>
    </citation>
    <scope>NUCLEOTIDE SEQUENCE [LARGE SCALE GENOMIC DNA]</scope>
    <source>
        <strain evidence="2 4">MSK.17.68</strain>
    </source>
</reference>
<dbReference type="EMBL" id="CACRUE010000033">
    <property type="protein sequence ID" value="VYU37869.1"/>
    <property type="molecule type" value="Genomic_DNA"/>
</dbReference>
<sequence>MDKLFIILLVLFGIGFIYFLFMVSIQFTRINRINLQLGMDVTKLYEGDEDEPIDPLSSLIRRCAMFLYKVSVKL</sequence>
<evidence type="ECO:0000313" key="4">
    <source>
        <dbReference type="Proteomes" id="UP001299409"/>
    </source>
</evidence>
<gene>
    <name evidence="3" type="ORF">IBLFYP30_02518</name>
    <name evidence="2" type="ORF">LIP50_05975</name>
</gene>